<gene>
    <name evidence="1" type="ORF">RRG08_038177</name>
</gene>
<reference evidence="1" key="1">
    <citation type="journal article" date="2023" name="G3 (Bethesda)">
        <title>A reference genome for the long-term kleptoplast-retaining sea slug Elysia crispata morphotype clarki.</title>
        <authorList>
            <person name="Eastman K.E."/>
            <person name="Pendleton A.L."/>
            <person name="Shaikh M.A."/>
            <person name="Suttiyut T."/>
            <person name="Ogas R."/>
            <person name="Tomko P."/>
            <person name="Gavelis G."/>
            <person name="Widhalm J.R."/>
            <person name="Wisecaver J.H."/>
        </authorList>
    </citation>
    <scope>NUCLEOTIDE SEQUENCE</scope>
    <source>
        <strain evidence="1">ECLA1</strain>
    </source>
</reference>
<dbReference type="Proteomes" id="UP001283361">
    <property type="component" value="Unassembled WGS sequence"/>
</dbReference>
<name>A0AAE1AMK5_9GAST</name>
<evidence type="ECO:0000313" key="1">
    <source>
        <dbReference type="EMBL" id="KAK3790685.1"/>
    </source>
</evidence>
<dbReference type="AlphaFoldDB" id="A0AAE1AMK5"/>
<dbReference type="EMBL" id="JAWDGP010001519">
    <property type="protein sequence ID" value="KAK3790685.1"/>
    <property type="molecule type" value="Genomic_DNA"/>
</dbReference>
<accession>A0AAE1AMK5</accession>
<organism evidence="1 2">
    <name type="scientific">Elysia crispata</name>
    <name type="common">lettuce slug</name>
    <dbReference type="NCBI Taxonomy" id="231223"/>
    <lineage>
        <taxon>Eukaryota</taxon>
        <taxon>Metazoa</taxon>
        <taxon>Spiralia</taxon>
        <taxon>Lophotrochozoa</taxon>
        <taxon>Mollusca</taxon>
        <taxon>Gastropoda</taxon>
        <taxon>Heterobranchia</taxon>
        <taxon>Euthyneura</taxon>
        <taxon>Panpulmonata</taxon>
        <taxon>Sacoglossa</taxon>
        <taxon>Placobranchoidea</taxon>
        <taxon>Plakobranchidae</taxon>
        <taxon>Elysia</taxon>
    </lineage>
</organism>
<sequence>MSLVAQTPEQTPASWLQLKSRPAAVPANVCCPLSVRSAFQQGGASVGAGPSGVIDFLRMAKPGKKLETRVFKTPTPTHTHTHAHCYELQKELRDLTHLTNQPNKRGDKAVKTVSKDPPSCRACGKLCSRGHNSGTVSDLGYPVSTTPGLIAYCVRAKPQARRLEIQAGAAARLEPDPDAIDGITGLVDAWPST</sequence>
<proteinExistence type="predicted"/>
<keyword evidence="2" id="KW-1185">Reference proteome</keyword>
<evidence type="ECO:0000313" key="2">
    <source>
        <dbReference type="Proteomes" id="UP001283361"/>
    </source>
</evidence>
<comment type="caution">
    <text evidence="1">The sequence shown here is derived from an EMBL/GenBank/DDBJ whole genome shotgun (WGS) entry which is preliminary data.</text>
</comment>
<protein>
    <submittedName>
        <fullName evidence="1">Uncharacterized protein</fullName>
    </submittedName>
</protein>